<evidence type="ECO:0000313" key="2">
    <source>
        <dbReference type="Proteomes" id="UP000184108"/>
    </source>
</evidence>
<protein>
    <submittedName>
        <fullName evidence="1">Uncharacterized protein</fullName>
    </submittedName>
</protein>
<accession>A0A1M5HBM7</accession>
<proteinExistence type="predicted"/>
<dbReference type="Proteomes" id="UP000184108">
    <property type="component" value="Unassembled WGS sequence"/>
</dbReference>
<reference evidence="2" key="1">
    <citation type="submission" date="2016-11" db="EMBL/GenBank/DDBJ databases">
        <authorList>
            <person name="Varghese N."/>
            <person name="Submissions S."/>
        </authorList>
    </citation>
    <scope>NUCLEOTIDE SEQUENCE [LARGE SCALE GENOMIC DNA]</scope>
    <source>
        <strain evidence="2">YR203</strain>
    </source>
</reference>
<evidence type="ECO:0000313" key="1">
    <source>
        <dbReference type="EMBL" id="SHG13389.1"/>
    </source>
</evidence>
<sequence length="119" mass="13854">MYAFLNLKHQEISESTDAETVFQKTEEVLSLNNFIAFTDPAVCLETELNYRITYYVVQDRVVYKGKKKIIKGKIVLSTKKDLLDYVRNQDIRPIRIMPEQNEDFVIVITDEGSALLFTK</sequence>
<dbReference type="AlphaFoldDB" id="A0A1M5HBM7"/>
<name>A0A1M5HBM7_9FLAO</name>
<dbReference type="EMBL" id="FQVE01000004">
    <property type="protein sequence ID" value="SHG13389.1"/>
    <property type="molecule type" value="Genomic_DNA"/>
</dbReference>
<dbReference type="RefSeq" id="WP_073174789.1">
    <property type="nucleotide sequence ID" value="NZ_FQVE01000004.1"/>
</dbReference>
<gene>
    <name evidence="1" type="ORF">SAMN02787073_3649</name>
</gene>
<organism evidence="1 2">
    <name type="scientific">Chryseobacterium vrystaatense</name>
    <dbReference type="NCBI Taxonomy" id="307480"/>
    <lineage>
        <taxon>Bacteria</taxon>
        <taxon>Pseudomonadati</taxon>
        <taxon>Bacteroidota</taxon>
        <taxon>Flavobacteriia</taxon>
        <taxon>Flavobacteriales</taxon>
        <taxon>Weeksellaceae</taxon>
        <taxon>Chryseobacterium group</taxon>
        <taxon>Chryseobacterium</taxon>
    </lineage>
</organism>